<dbReference type="InterPro" id="IPR044922">
    <property type="entry name" value="DUF2063_N_sf"/>
</dbReference>
<dbReference type="OrthoDB" id="4146344at2"/>
<dbReference type="Proteomes" id="UP000242847">
    <property type="component" value="Unassembled WGS sequence"/>
</dbReference>
<reference evidence="3 4" key="1">
    <citation type="submission" date="2017-01" db="EMBL/GenBank/DDBJ databases">
        <title>Draft genome sequence of Pseudomonas pachastrellae type strain CCUG 46540T from a deep sea.</title>
        <authorList>
            <person name="Gomila M."/>
            <person name="Mulet M."/>
            <person name="Lalucat J."/>
            <person name="Garcia-Valdes E."/>
        </authorList>
    </citation>
    <scope>NUCLEOTIDE SEQUENCE [LARGE SCALE GENOMIC DNA]</scope>
    <source>
        <strain evidence="3 4">CCUG 46540</strain>
    </source>
</reference>
<dbReference type="RefSeq" id="WP_083727871.1">
    <property type="nucleotide sequence ID" value="NZ_FOUD01000007.1"/>
</dbReference>
<keyword evidence="4" id="KW-1185">Reference proteome</keyword>
<comment type="caution">
    <text evidence="3">The sequence shown here is derived from an EMBL/GenBank/DDBJ whole genome shotgun (WGS) entry which is preliminary data.</text>
</comment>
<dbReference type="InterPro" id="IPR018640">
    <property type="entry name" value="DUF2063"/>
</dbReference>
<accession>A0A1S8DFL7</accession>
<dbReference type="STRING" id="254161.SAMN05216256_10729"/>
<evidence type="ECO:0000313" key="3">
    <source>
        <dbReference type="EMBL" id="ONM43639.1"/>
    </source>
</evidence>
<feature type="domain" description="Putative DNA-binding" evidence="1">
    <location>
        <begin position="4"/>
        <end position="90"/>
    </location>
</feature>
<protein>
    <submittedName>
        <fullName evidence="3">Uncharacterized protein</fullName>
    </submittedName>
</protein>
<name>A0A1S8DFL7_9GAMM</name>
<evidence type="ECO:0000313" key="4">
    <source>
        <dbReference type="Proteomes" id="UP000242847"/>
    </source>
</evidence>
<evidence type="ECO:0000259" key="1">
    <source>
        <dbReference type="Pfam" id="PF09836"/>
    </source>
</evidence>
<proteinExistence type="predicted"/>
<dbReference type="AlphaFoldDB" id="A0A1S8DFL7"/>
<dbReference type="Gene3D" id="3.90.930.50">
    <property type="match status" value="1"/>
</dbReference>
<organism evidence="3 4">
    <name type="scientific">Halopseudomonas pachastrellae</name>
    <dbReference type="NCBI Taxonomy" id="254161"/>
    <lineage>
        <taxon>Bacteria</taxon>
        <taxon>Pseudomonadati</taxon>
        <taxon>Pseudomonadota</taxon>
        <taxon>Gammaproteobacteria</taxon>
        <taxon>Pseudomonadales</taxon>
        <taxon>Pseudomonadaceae</taxon>
        <taxon>Halopseudomonas</taxon>
    </lineage>
</organism>
<dbReference type="Gene3D" id="1.10.150.690">
    <property type="entry name" value="DUF2063"/>
    <property type="match status" value="1"/>
</dbReference>
<dbReference type="EMBL" id="MUBC01000024">
    <property type="protein sequence ID" value="ONM43639.1"/>
    <property type="molecule type" value="Genomic_DNA"/>
</dbReference>
<sequence>MSVELQQRFTARVRAPHQQPLPAALPAQRVAVYERLIRNNIEGFVRGTFPVLHKLLPTARWDQLIDAFVAGHACQSPYFRDIGEQFIDWLQSGYQADANDPPWLLELAHYEWVELALDISSEQLPAGGQGSVDADATLHWSPLAWPLLYQWPVQQLGTDYQPVEAPAQPTCLLVWRDGGDRVRFMQLTPFAWQLADLLSREPMSLRKALARLNVTADAQFITGALCLVSDWVAADVLRATQPAS</sequence>
<feature type="domain" description="NGO1945-like C-terminal" evidence="2">
    <location>
        <begin position="141"/>
        <end position="231"/>
    </location>
</feature>
<dbReference type="Pfam" id="PF22106">
    <property type="entry name" value="NGO1945_C"/>
    <property type="match status" value="1"/>
</dbReference>
<gene>
    <name evidence="3" type="ORF">BXT89_11790</name>
</gene>
<dbReference type="Pfam" id="PF09836">
    <property type="entry name" value="DUF2063"/>
    <property type="match status" value="1"/>
</dbReference>
<dbReference type="InterPro" id="IPR054098">
    <property type="entry name" value="NGO1945-like_C"/>
</dbReference>
<evidence type="ECO:0000259" key="2">
    <source>
        <dbReference type="Pfam" id="PF22106"/>
    </source>
</evidence>